<proteinExistence type="predicted"/>
<sequence length="91" mass="9785">MSPAYNVTGKSQVTVKFGSHYLKEGAETATVSVSFNGGANQTVLTYTGDVIAKLESLPVTLPAGTTSLRVTWRLANGNNNWYWAVDHPQVV</sequence>
<protein>
    <submittedName>
        <fullName evidence="1">Uncharacterized protein</fullName>
    </submittedName>
</protein>
<evidence type="ECO:0000313" key="1">
    <source>
        <dbReference type="EMBL" id="MFC7616505.1"/>
    </source>
</evidence>
<keyword evidence="2" id="KW-1185">Reference proteome</keyword>
<dbReference type="Gene3D" id="2.60.120.260">
    <property type="entry name" value="Galactose-binding domain-like"/>
    <property type="match status" value="1"/>
</dbReference>
<evidence type="ECO:0000313" key="2">
    <source>
        <dbReference type="Proteomes" id="UP001596512"/>
    </source>
</evidence>
<dbReference type="Proteomes" id="UP001596512">
    <property type="component" value="Unassembled WGS sequence"/>
</dbReference>
<comment type="caution">
    <text evidence="1">The sequence shown here is derived from an EMBL/GenBank/DDBJ whole genome shotgun (WGS) entry which is preliminary data.</text>
</comment>
<dbReference type="EMBL" id="JBHTEY010000004">
    <property type="protein sequence ID" value="MFC7616505.1"/>
    <property type="molecule type" value="Genomic_DNA"/>
</dbReference>
<reference evidence="2" key="1">
    <citation type="journal article" date="2019" name="Int. J. Syst. Evol. Microbiol.">
        <title>The Global Catalogue of Microorganisms (GCM) 10K type strain sequencing project: providing services to taxonomists for standard genome sequencing and annotation.</title>
        <authorList>
            <consortium name="The Broad Institute Genomics Platform"/>
            <consortium name="The Broad Institute Genome Sequencing Center for Infectious Disease"/>
            <person name="Wu L."/>
            <person name="Ma J."/>
        </authorList>
    </citation>
    <scope>NUCLEOTIDE SEQUENCE [LARGE SCALE GENOMIC DNA]</scope>
    <source>
        <strain evidence="2">JCM 17695</strain>
    </source>
</reference>
<gene>
    <name evidence="1" type="ORF">ACFQV2_26595</name>
</gene>
<organism evidence="1 2">
    <name type="scientific">Actinokineospora soli</name>
    <dbReference type="NCBI Taxonomy" id="1048753"/>
    <lineage>
        <taxon>Bacteria</taxon>
        <taxon>Bacillati</taxon>
        <taxon>Actinomycetota</taxon>
        <taxon>Actinomycetes</taxon>
        <taxon>Pseudonocardiales</taxon>
        <taxon>Pseudonocardiaceae</taxon>
        <taxon>Actinokineospora</taxon>
    </lineage>
</organism>
<name>A0ABW2TRR3_9PSEU</name>
<accession>A0ABW2TRR3</accession>